<dbReference type="EMBL" id="JAEKLZ010000218">
    <property type="protein sequence ID" value="MBW8726486.1"/>
    <property type="molecule type" value="Genomic_DNA"/>
</dbReference>
<dbReference type="PANTHER" id="PTHR24171">
    <property type="entry name" value="ANKYRIN REPEAT DOMAIN-CONTAINING PROTEIN 39-RELATED"/>
    <property type="match status" value="1"/>
</dbReference>
<evidence type="ECO:0000313" key="4">
    <source>
        <dbReference type="EMBL" id="MBW8726486.1"/>
    </source>
</evidence>
<feature type="repeat" description="ANK" evidence="3">
    <location>
        <begin position="32"/>
        <end position="64"/>
    </location>
</feature>
<accession>A0A952KI80</accession>
<dbReference type="Pfam" id="PF12796">
    <property type="entry name" value="Ank_2"/>
    <property type="match status" value="1"/>
</dbReference>
<feature type="repeat" description="ANK" evidence="3">
    <location>
        <begin position="65"/>
        <end position="97"/>
    </location>
</feature>
<dbReference type="PANTHER" id="PTHR24171:SF11">
    <property type="entry name" value="26S PROTEASOME NON-ATPASE REGULATORY SUBUNIT 10"/>
    <property type="match status" value="1"/>
</dbReference>
<dbReference type="Gene3D" id="1.25.40.20">
    <property type="entry name" value="Ankyrin repeat-containing domain"/>
    <property type="match status" value="1"/>
</dbReference>
<reference evidence="4" key="1">
    <citation type="submission" date="2020-06" db="EMBL/GenBank/DDBJ databases">
        <title>Stable isotope informed genome-resolved metagenomics uncovers potential trophic interactions in rhizosphere soil.</title>
        <authorList>
            <person name="Starr E.P."/>
            <person name="Shi S."/>
            <person name="Blazewicz S.J."/>
            <person name="Koch B.J."/>
            <person name="Probst A.J."/>
            <person name="Hungate B.A."/>
            <person name="Pett-Ridge J."/>
            <person name="Firestone M.K."/>
            <person name="Banfield J.F."/>
        </authorList>
    </citation>
    <scope>NUCLEOTIDE SEQUENCE</scope>
    <source>
        <strain evidence="4">YM_69_17</strain>
    </source>
</reference>
<dbReference type="GO" id="GO:0085020">
    <property type="term" value="P:protein K6-linked ubiquitination"/>
    <property type="evidence" value="ECO:0007669"/>
    <property type="project" value="TreeGrafter"/>
</dbReference>
<sequence>MNADDVLKRYKDENLPDFAGIELSDVNQAGVFGDMPIHVAASRGRTDEITALLDGGADANASGELGNTPLHEAVMQNRIEAAKLLLARGADPHRQNHFGGTPLDAARARENRRLVRLLEGGAPARRR</sequence>
<evidence type="ECO:0000256" key="3">
    <source>
        <dbReference type="PROSITE-ProRule" id="PRU00023"/>
    </source>
</evidence>
<keyword evidence="1" id="KW-0677">Repeat</keyword>
<dbReference type="Proteomes" id="UP000700706">
    <property type="component" value="Unassembled WGS sequence"/>
</dbReference>
<evidence type="ECO:0000256" key="1">
    <source>
        <dbReference type="ARBA" id="ARBA00022737"/>
    </source>
</evidence>
<dbReference type="PROSITE" id="PS50088">
    <property type="entry name" value="ANK_REPEAT"/>
    <property type="match status" value="2"/>
</dbReference>
<gene>
    <name evidence="4" type="ORF">JF625_15200</name>
</gene>
<dbReference type="AlphaFoldDB" id="A0A952KI80"/>
<keyword evidence="2 3" id="KW-0040">ANK repeat</keyword>
<organism evidence="4 5">
    <name type="scientific">Inquilinus limosus</name>
    <dbReference type="NCBI Taxonomy" id="171674"/>
    <lineage>
        <taxon>Bacteria</taxon>
        <taxon>Pseudomonadati</taxon>
        <taxon>Pseudomonadota</taxon>
        <taxon>Alphaproteobacteria</taxon>
        <taxon>Rhodospirillales</taxon>
        <taxon>Rhodospirillaceae</taxon>
        <taxon>Inquilinus</taxon>
    </lineage>
</organism>
<dbReference type="GO" id="GO:0004842">
    <property type="term" value="F:ubiquitin-protein transferase activity"/>
    <property type="evidence" value="ECO:0007669"/>
    <property type="project" value="TreeGrafter"/>
</dbReference>
<dbReference type="SMART" id="SM00248">
    <property type="entry name" value="ANK"/>
    <property type="match status" value="2"/>
</dbReference>
<dbReference type="InterPro" id="IPR002110">
    <property type="entry name" value="Ankyrin_rpt"/>
</dbReference>
<dbReference type="InterPro" id="IPR036770">
    <property type="entry name" value="Ankyrin_rpt-contain_sf"/>
</dbReference>
<proteinExistence type="predicted"/>
<protein>
    <submittedName>
        <fullName evidence="4">Ankyrin repeat domain-containing protein</fullName>
    </submittedName>
</protein>
<comment type="caution">
    <text evidence="4">The sequence shown here is derived from an EMBL/GenBank/DDBJ whole genome shotgun (WGS) entry which is preliminary data.</text>
</comment>
<dbReference type="PROSITE" id="PS50297">
    <property type="entry name" value="ANK_REP_REGION"/>
    <property type="match status" value="2"/>
</dbReference>
<evidence type="ECO:0000313" key="5">
    <source>
        <dbReference type="Proteomes" id="UP000700706"/>
    </source>
</evidence>
<evidence type="ECO:0000256" key="2">
    <source>
        <dbReference type="ARBA" id="ARBA00023043"/>
    </source>
</evidence>
<dbReference type="SUPFAM" id="SSF48403">
    <property type="entry name" value="Ankyrin repeat"/>
    <property type="match status" value="1"/>
</dbReference>
<name>A0A952KI80_9PROT</name>